<proteinExistence type="predicted"/>
<dbReference type="STRING" id="1908236.BEN48_16215"/>
<dbReference type="Proteomes" id="UP000177791">
    <property type="component" value="Unassembled WGS sequence"/>
</dbReference>
<evidence type="ECO:0000313" key="1">
    <source>
        <dbReference type="EMBL" id="OGX84284.1"/>
    </source>
</evidence>
<gene>
    <name evidence="1" type="ORF">BEN48_16215</name>
</gene>
<dbReference type="SUPFAM" id="SSF81593">
    <property type="entry name" value="Nucleotidyltransferase substrate binding subunit/domain"/>
    <property type="match status" value="1"/>
</dbReference>
<accession>A0A1G1T074</accession>
<name>A0A1G1T074_9BACT</name>
<dbReference type="AlphaFoldDB" id="A0A1G1T074"/>
<organism evidence="1 2">
    <name type="scientific">Hymenobacter glacialis</name>
    <dbReference type="NCBI Taxonomy" id="1908236"/>
    <lineage>
        <taxon>Bacteria</taxon>
        <taxon>Pseudomonadati</taxon>
        <taxon>Bacteroidota</taxon>
        <taxon>Cytophagia</taxon>
        <taxon>Cytophagales</taxon>
        <taxon>Hymenobacteraceae</taxon>
        <taxon>Hymenobacter</taxon>
    </lineage>
</organism>
<dbReference type="RefSeq" id="WP_070735093.1">
    <property type="nucleotide sequence ID" value="NZ_MDZC01000073.1"/>
</dbReference>
<sequence length="141" mass="15956">MTALDTSLLTRCALALEQGLVLLQETSPDSVAYELYRSACVKEFEIIIEQAGKLLKKALRPYYATPRHTELLVYKDIFRAAVQHGLLDTTTGERWLLYRDNRNTTAHDYGVGFAEKTIKLLPQFAVDAKDLAELLHGKPLY</sequence>
<reference evidence="1 2" key="1">
    <citation type="submission" date="2016-08" db="EMBL/GenBank/DDBJ databases">
        <title>Hymenobacter coccineus sp. nov., Hymenobacter lapidarius sp. nov. and Hymenobacter glacialis sp. nov., isolated from Antarctic soil.</title>
        <authorList>
            <person name="Sedlacek I."/>
            <person name="Kralova S."/>
            <person name="Kyrova K."/>
            <person name="Maslanova I."/>
            <person name="Stankova E."/>
            <person name="Vrbovska V."/>
            <person name="Nemec M."/>
            <person name="Bartak M."/>
            <person name="Svec P."/>
            <person name="Busse H.-J."/>
            <person name="Pantucek R."/>
        </authorList>
    </citation>
    <scope>NUCLEOTIDE SEQUENCE [LARGE SCALE GENOMIC DNA]</scope>
    <source>
        <strain evidence="1 2">CCM 8648</strain>
    </source>
</reference>
<keyword evidence="2" id="KW-1185">Reference proteome</keyword>
<evidence type="ECO:0000313" key="2">
    <source>
        <dbReference type="Proteomes" id="UP000177791"/>
    </source>
</evidence>
<dbReference type="EMBL" id="MDZC01000073">
    <property type="protein sequence ID" value="OGX84284.1"/>
    <property type="molecule type" value="Genomic_DNA"/>
</dbReference>
<protein>
    <submittedName>
        <fullName evidence="1">Nucleotidyltransferase</fullName>
    </submittedName>
</protein>
<comment type="caution">
    <text evidence="1">The sequence shown here is derived from an EMBL/GenBank/DDBJ whole genome shotgun (WGS) entry which is preliminary data.</text>
</comment>
<dbReference type="InterPro" id="IPR010235">
    <property type="entry name" value="HepT"/>
</dbReference>
<dbReference type="Pfam" id="PF08780">
    <property type="entry name" value="NTase_sub_bind"/>
    <property type="match status" value="1"/>
</dbReference>
<dbReference type="OrthoDB" id="9810452at2"/>
<dbReference type="Gene3D" id="1.20.120.330">
    <property type="entry name" value="Nucleotidyltransferases domain 2"/>
    <property type="match status" value="1"/>
</dbReference>